<evidence type="ECO:0000313" key="1">
    <source>
        <dbReference type="EMBL" id="SMQ85905.1"/>
    </source>
</evidence>
<sequence length="38" mass="4302">MSYFDDHLYFEAEANLRAGLPMLSEKRIPTTGAERSIA</sequence>
<dbReference type="AlphaFoldDB" id="A0A1Y6G700"/>
<keyword evidence="2" id="KW-1185">Reference proteome</keyword>
<dbReference type="Proteomes" id="UP000194474">
    <property type="component" value="Unassembled WGS sequence"/>
</dbReference>
<proteinExistence type="predicted"/>
<protein>
    <submittedName>
        <fullName evidence="1">Uncharacterized protein</fullName>
    </submittedName>
</protein>
<accession>A0A1Y6G700</accession>
<name>A0A1Y6G700_9HYPH</name>
<reference evidence="2" key="1">
    <citation type="submission" date="2017-04" db="EMBL/GenBank/DDBJ databases">
        <authorList>
            <person name="Varghese N."/>
            <person name="Submissions S."/>
        </authorList>
    </citation>
    <scope>NUCLEOTIDE SEQUENCE [LARGE SCALE GENOMIC DNA]</scope>
</reference>
<organism evidence="1 2">
    <name type="scientific">Devosia lucknowensis</name>
    <dbReference type="NCBI Taxonomy" id="1096929"/>
    <lineage>
        <taxon>Bacteria</taxon>
        <taxon>Pseudomonadati</taxon>
        <taxon>Pseudomonadota</taxon>
        <taxon>Alphaproteobacteria</taxon>
        <taxon>Hyphomicrobiales</taxon>
        <taxon>Devosiaceae</taxon>
        <taxon>Devosia</taxon>
    </lineage>
</organism>
<gene>
    <name evidence="1" type="ORF">SAMN06295905_3200</name>
</gene>
<evidence type="ECO:0000313" key="2">
    <source>
        <dbReference type="Proteomes" id="UP000194474"/>
    </source>
</evidence>
<dbReference type="EMBL" id="FXWK01000002">
    <property type="protein sequence ID" value="SMQ85905.1"/>
    <property type="molecule type" value="Genomic_DNA"/>
</dbReference>